<keyword evidence="4" id="KW-0732">Signal</keyword>
<keyword evidence="2 3" id="KW-0802">TPR repeat</keyword>
<dbReference type="EMBL" id="JBAKIA010000016">
    <property type="protein sequence ID" value="MEJ8476193.1"/>
    <property type="molecule type" value="Genomic_DNA"/>
</dbReference>
<dbReference type="PROSITE" id="PS50005">
    <property type="entry name" value="TPR"/>
    <property type="match status" value="1"/>
</dbReference>
<dbReference type="PROSITE" id="PS51257">
    <property type="entry name" value="PROKAR_LIPOPROTEIN"/>
    <property type="match status" value="1"/>
</dbReference>
<dbReference type="InterPro" id="IPR014596">
    <property type="entry name" value="UCP035836"/>
</dbReference>
<dbReference type="InterPro" id="IPR011990">
    <property type="entry name" value="TPR-like_helical_dom_sf"/>
</dbReference>
<dbReference type="SUPFAM" id="SSF48452">
    <property type="entry name" value="TPR-like"/>
    <property type="match status" value="1"/>
</dbReference>
<feature type="signal peptide" evidence="4">
    <location>
        <begin position="1"/>
        <end position="37"/>
    </location>
</feature>
<keyword evidence="6" id="KW-1185">Reference proteome</keyword>
<name>A0ABU8TPU4_9HYPH</name>
<organism evidence="5 6">
    <name type="scientific">Roseibium algae</name>
    <dbReference type="NCBI Taxonomy" id="3123038"/>
    <lineage>
        <taxon>Bacteria</taxon>
        <taxon>Pseudomonadati</taxon>
        <taxon>Pseudomonadota</taxon>
        <taxon>Alphaproteobacteria</taxon>
        <taxon>Hyphomicrobiales</taxon>
        <taxon>Stappiaceae</taxon>
        <taxon>Roseibium</taxon>
    </lineage>
</organism>
<gene>
    <name evidence="5" type="ORF">V6575_19045</name>
</gene>
<comment type="caution">
    <text evidence="5">The sequence shown here is derived from an EMBL/GenBank/DDBJ whole genome shotgun (WGS) entry which is preliminary data.</text>
</comment>
<evidence type="ECO:0000313" key="6">
    <source>
        <dbReference type="Proteomes" id="UP001385499"/>
    </source>
</evidence>
<dbReference type="PANTHER" id="PTHR44227:SF3">
    <property type="entry name" value="PROTEIN O-MANNOSYL-TRANSFERASE TMTC4"/>
    <property type="match status" value="1"/>
</dbReference>
<dbReference type="InterPro" id="IPR019734">
    <property type="entry name" value="TPR_rpt"/>
</dbReference>
<feature type="repeat" description="TPR" evidence="3">
    <location>
        <begin position="144"/>
        <end position="177"/>
    </location>
</feature>
<evidence type="ECO:0000256" key="4">
    <source>
        <dbReference type="SAM" id="SignalP"/>
    </source>
</evidence>
<protein>
    <submittedName>
        <fullName evidence="5">Tetratricopeptide repeat protein</fullName>
    </submittedName>
</protein>
<sequence>MAHRASNLKHRTARFIPIAAALSVLMLATGCSSTKQGAIGTHASATGQAYAAPGSSEARRAVSSWGARYEKNRQDKNAILGYASALRQNEQTPQAMAVLRSGVISHPRDRQIASAYGKILAIGGKFGEALNVLQGAQNPQTPDWKLMSAEAAVYDQMGNHKRAQALYNQALKIEPNEPSILNNLGLSHLLSNQLPEAEYTLRKAASLPGADSRVRQNLVLALGVQGKFAEAEQIARSEMDPRQAEANIAYLRQMMSSTHG</sequence>
<evidence type="ECO:0000256" key="2">
    <source>
        <dbReference type="ARBA" id="ARBA00022803"/>
    </source>
</evidence>
<evidence type="ECO:0000313" key="5">
    <source>
        <dbReference type="EMBL" id="MEJ8476193.1"/>
    </source>
</evidence>
<dbReference type="PANTHER" id="PTHR44227">
    <property type="match status" value="1"/>
</dbReference>
<dbReference type="PIRSF" id="PIRSF035836">
    <property type="entry name" value="UCP035836"/>
    <property type="match status" value="1"/>
</dbReference>
<reference evidence="5 6" key="1">
    <citation type="submission" date="2024-02" db="EMBL/GenBank/DDBJ databases">
        <title>Roseibium algae sp. nov., isolated from marine alga (Grateloupia sp.), showing potential in myo-inositol conversion.</title>
        <authorList>
            <person name="Wang Y."/>
        </authorList>
    </citation>
    <scope>NUCLEOTIDE SEQUENCE [LARGE SCALE GENOMIC DNA]</scope>
    <source>
        <strain evidence="5 6">H3510</strain>
    </source>
</reference>
<proteinExistence type="predicted"/>
<dbReference type="Proteomes" id="UP001385499">
    <property type="component" value="Unassembled WGS sequence"/>
</dbReference>
<evidence type="ECO:0000256" key="1">
    <source>
        <dbReference type="ARBA" id="ARBA00022737"/>
    </source>
</evidence>
<evidence type="ECO:0000256" key="3">
    <source>
        <dbReference type="PROSITE-ProRule" id="PRU00339"/>
    </source>
</evidence>
<accession>A0ABU8TPU4</accession>
<dbReference type="InterPro" id="IPR052346">
    <property type="entry name" value="O-mannosyl-transferase_TMTC"/>
</dbReference>
<dbReference type="RefSeq" id="WP_340276596.1">
    <property type="nucleotide sequence ID" value="NZ_JBAKIA010000016.1"/>
</dbReference>
<keyword evidence="1" id="KW-0677">Repeat</keyword>
<dbReference type="SMART" id="SM00028">
    <property type="entry name" value="TPR"/>
    <property type="match status" value="2"/>
</dbReference>
<dbReference type="Pfam" id="PF13432">
    <property type="entry name" value="TPR_16"/>
    <property type="match status" value="1"/>
</dbReference>
<dbReference type="Gene3D" id="1.25.40.10">
    <property type="entry name" value="Tetratricopeptide repeat domain"/>
    <property type="match status" value="2"/>
</dbReference>
<feature type="chain" id="PRO_5046945928" evidence="4">
    <location>
        <begin position="38"/>
        <end position="260"/>
    </location>
</feature>